<dbReference type="InterPro" id="IPR057366">
    <property type="entry name" value="TRPM-like"/>
</dbReference>
<feature type="region of interest" description="Disordered" evidence="10">
    <location>
        <begin position="1418"/>
        <end position="1524"/>
    </location>
</feature>
<feature type="transmembrane region" description="Helical" evidence="11">
    <location>
        <begin position="921"/>
        <end position="939"/>
    </location>
</feature>
<dbReference type="Ensembl" id="ENSSGRT00000056766.1">
    <property type="protein sequence ID" value="ENSSGRP00000053125.1"/>
    <property type="gene ID" value="ENSSGRG00000023087.1"/>
</dbReference>
<dbReference type="InterPro" id="IPR050927">
    <property type="entry name" value="TRPM"/>
</dbReference>
<comment type="subcellular location">
    <subcellularLocation>
        <location evidence="1">Membrane</location>
        <topology evidence="1">Multi-pass membrane protein</topology>
    </subcellularLocation>
</comment>
<organism evidence="16 17">
    <name type="scientific">Sinocyclocheilus grahami</name>
    <name type="common">Dianchi golden-line fish</name>
    <name type="synonym">Barbus grahami</name>
    <dbReference type="NCBI Taxonomy" id="75366"/>
    <lineage>
        <taxon>Eukaryota</taxon>
        <taxon>Metazoa</taxon>
        <taxon>Chordata</taxon>
        <taxon>Craniata</taxon>
        <taxon>Vertebrata</taxon>
        <taxon>Euteleostomi</taxon>
        <taxon>Actinopterygii</taxon>
        <taxon>Neopterygii</taxon>
        <taxon>Teleostei</taxon>
        <taxon>Ostariophysi</taxon>
        <taxon>Cypriniformes</taxon>
        <taxon>Cyprinidae</taxon>
        <taxon>Cyprininae</taxon>
        <taxon>Sinocyclocheilus</taxon>
    </lineage>
</organism>
<feature type="transmembrane region" description="Helical" evidence="11">
    <location>
        <begin position="891"/>
        <end position="909"/>
    </location>
</feature>
<dbReference type="GO" id="GO:0051262">
    <property type="term" value="P:protein tetramerization"/>
    <property type="evidence" value="ECO:0007669"/>
    <property type="project" value="InterPro"/>
</dbReference>
<dbReference type="Pfam" id="PF00520">
    <property type="entry name" value="Ion_trans"/>
    <property type="match status" value="1"/>
</dbReference>
<feature type="coiled-coil region" evidence="9">
    <location>
        <begin position="1142"/>
        <end position="1195"/>
    </location>
</feature>
<evidence type="ECO:0000256" key="8">
    <source>
        <dbReference type="ARBA" id="ARBA00034269"/>
    </source>
</evidence>
<evidence type="ECO:0000256" key="7">
    <source>
        <dbReference type="ARBA" id="ARBA00023303"/>
    </source>
</evidence>
<dbReference type="InterPro" id="IPR005821">
    <property type="entry name" value="Ion_trans_dom"/>
</dbReference>
<evidence type="ECO:0000313" key="17">
    <source>
        <dbReference type="Proteomes" id="UP000472262"/>
    </source>
</evidence>
<feature type="domain" description="TRPM SLOG" evidence="14">
    <location>
        <begin position="84"/>
        <end position="349"/>
    </location>
</feature>
<evidence type="ECO:0000259" key="14">
    <source>
        <dbReference type="Pfam" id="PF18139"/>
    </source>
</evidence>
<dbReference type="Pfam" id="PF16519">
    <property type="entry name" value="TRPM_tetra"/>
    <property type="match status" value="1"/>
</dbReference>
<evidence type="ECO:0000256" key="3">
    <source>
        <dbReference type="ARBA" id="ARBA00022692"/>
    </source>
</evidence>
<feature type="transmembrane region" description="Helical" evidence="11">
    <location>
        <begin position="1043"/>
        <end position="1068"/>
    </location>
</feature>
<evidence type="ECO:0000256" key="9">
    <source>
        <dbReference type="SAM" id="Coils"/>
    </source>
</evidence>
<reference evidence="16" key="2">
    <citation type="submission" date="2025-09" db="UniProtKB">
        <authorList>
            <consortium name="Ensembl"/>
        </authorList>
    </citation>
    <scope>IDENTIFICATION</scope>
</reference>
<sequence length="1586" mass="180407">MKNTFTVNIDFFLFDNYCRCCCGQLVNQHVAILLGSTNKSAEEGQGVQTEPPQEKWSVAKHTQATPTDAYGVIEFQGGGHVNKAMYIRVSYDTKPDNLLHLMVKDWQLELPTLLISVHGGLQNFDLQPKLKQVFGKGLIKAAVTTGAWIFTGGVSTGVIRHVGDALKDHSSKSRGKVCAIGIAPWGIVENKEDLIGRDVTRPYQTMSNPLSKLSVLNNSHSHFILADNGTHGKYGAEVRLRRQLEKHISLQKINTRLGHGVPLVCLILEGGPNVISIVLESLREEPPVPVVVCDGSGRASDIISFAHKYSEEDGLVNDSVRDQLLVTIQKTFNYNRNQAQQIYLMVMECMKKRELITVFRTASEGQQDIEMAILTALLKGTNASAPDQLSLALAWNRVDIARSQIFIQGQHWPPAGSLPTSSTSQQDKPKSPITTRASKRKPARPKKGKVILSIYVNSLEQAMMDALVLDRVDFVKLLIENGVNIHHFLTIPRLEELYNTKLGPTNTLHFVVRDVKKGNLPPDYQITLIDIGLVLEYLMGGAYRCHYTRKSFRTLYNNLYGLKRPKALKLLGMEDDDPRPKGKKKMKKKKEEEIDIDFDDPEVSRFQYPFHELMVWAVLMKRQRMALFLWQRGEEAMAKALVACKLYKAMAHESSRSELVDDISQDLDNNSKEFGQLAYELLDQSYKHDEQVAMKLLTYELKNWSNSTCLKLAVAAKHRDFIAHTCSQMLLTDMWMGCLRVGKSNGLKVILGIIFPPTILLLDFRTGDDLSYQNSKDKEELKDKEDENKSASKKGDEEDGKKKQKRVPVGKKIYYFYNAPFTKFWFNTTAYLVYLMLYNYIILVKMERWPSLQEWIVISYIITLGIEKVRQILMSEPGKLKQKINVWLEEYWNITDLAAITMFLMGLLLRLQNEPYMGYGRVIYCVDIIFWYIRVLDIFGVNKYLGPYVMMIGKMMIDMLYFVVIMLVVLMSFGVARQAILHPDEEPTWRLARNIFYMPYWMIYGEVFADSIDLYAMEINPPCGENMYDEDGKKLPPCIPGAWLTPAIMACYLLVANILLVNLLIAVFNNTFFEVKSISNQVWKFQRYQLIMTFHDRPVLPPPLIIFSHIYIVLKRLCCRCRKKQEGELDERDRGLKLTLSLEELKSLYEFEEQCVEEYFREKEDEAQSSNDERIRITSQRVENMSMRLEEVNEREHSMKASLQTVDLRLAQLEEFSGRMMHALERLAGIDGCELVRARSGSSMAVDQSSLLRRGSINSADGYSLYRWHLDAEDRGEEMSGDRKGHTERRGSIGSSDLLLNPHQGSCYGPTLDVVPLRQRTRSSSSVDILISPCESQDRVQISQSPKLTSIQHPKDPQALLEAGIDIAVSHPLERAQSLRQYPTEAQINSLSYENRSQSGTLYVSMAQSRLCSPGNMWASEPHGLQDQASRSPTLGRWPPCFDDKVHPSPFGLSPKTSLEKLIQREAQDEEGSSKESKWTKAQQGESEEKKKDEDQSEANSESTKTEGGEEKREELTDSDHLYVAEDRMYPSLRSKSLNTNPRKAKAVGSILAKPRAASSVKDLAGAFEVNTNDYRPSRERTDTQT</sequence>
<evidence type="ECO:0000259" key="15">
    <source>
        <dbReference type="Pfam" id="PF25508"/>
    </source>
</evidence>
<proteinExistence type="predicted"/>
<dbReference type="Proteomes" id="UP000472262">
    <property type="component" value="Unassembled WGS sequence"/>
</dbReference>
<feature type="region of interest" description="Disordered" evidence="10">
    <location>
        <begin position="1274"/>
        <end position="1296"/>
    </location>
</feature>
<keyword evidence="2" id="KW-0813">Transport</keyword>
<evidence type="ECO:0000256" key="5">
    <source>
        <dbReference type="ARBA" id="ARBA00023065"/>
    </source>
</evidence>
<feature type="transmembrane region" description="Helical" evidence="11">
    <location>
        <begin position="824"/>
        <end position="843"/>
    </location>
</feature>
<reference evidence="16" key="1">
    <citation type="submission" date="2025-08" db="UniProtKB">
        <authorList>
            <consortium name="Ensembl"/>
        </authorList>
    </citation>
    <scope>IDENTIFICATION</scope>
</reference>
<keyword evidence="9" id="KW-0175">Coiled coil</keyword>
<evidence type="ECO:0000313" key="16">
    <source>
        <dbReference type="Ensembl" id="ENSSGRP00000053125.1"/>
    </source>
</evidence>
<dbReference type="Pfam" id="PF25508">
    <property type="entry name" value="TRPM2"/>
    <property type="match status" value="1"/>
</dbReference>
<protein>
    <submittedName>
        <fullName evidence="16">Transient receptor potential cation channel subfamily M member 1-like</fullName>
    </submittedName>
</protein>
<evidence type="ECO:0000256" key="2">
    <source>
        <dbReference type="ARBA" id="ARBA00022448"/>
    </source>
</evidence>
<name>A0A672NTB2_SINGR</name>
<feature type="domain" description="Ion transport" evidence="12">
    <location>
        <begin position="832"/>
        <end position="1077"/>
    </location>
</feature>
<evidence type="ECO:0000259" key="12">
    <source>
        <dbReference type="Pfam" id="PF00520"/>
    </source>
</evidence>
<feature type="transmembrane region" description="Helical" evidence="11">
    <location>
        <begin position="959"/>
        <end position="980"/>
    </location>
</feature>
<dbReference type="InterPro" id="IPR041491">
    <property type="entry name" value="TRPM_SLOG"/>
</dbReference>
<dbReference type="InterPro" id="IPR032415">
    <property type="entry name" value="TRPM_tetra"/>
</dbReference>
<feature type="compositionally biased region" description="Basic and acidic residues" evidence="10">
    <location>
        <begin position="775"/>
        <end position="801"/>
    </location>
</feature>
<dbReference type="GO" id="GO:0005262">
    <property type="term" value="F:calcium channel activity"/>
    <property type="evidence" value="ECO:0007669"/>
    <property type="project" value="TreeGrafter"/>
</dbReference>
<keyword evidence="6 11" id="KW-0472">Membrane</keyword>
<evidence type="ECO:0000256" key="11">
    <source>
        <dbReference type="SAM" id="Phobius"/>
    </source>
</evidence>
<feature type="domain" description="TRPM-like" evidence="15">
    <location>
        <begin position="457"/>
        <end position="724"/>
    </location>
</feature>
<feature type="transmembrane region" description="Helical" evidence="11">
    <location>
        <begin position="855"/>
        <end position="871"/>
    </location>
</feature>
<feature type="compositionally biased region" description="Basic and acidic residues" evidence="10">
    <location>
        <begin position="1504"/>
        <end position="1524"/>
    </location>
</feature>
<feature type="region of interest" description="Disordered" evidence="10">
    <location>
        <begin position="775"/>
        <end position="803"/>
    </location>
</feature>
<dbReference type="Gene3D" id="1.20.5.1010">
    <property type="entry name" value="TRPM, tetramerisation domain"/>
    <property type="match status" value="1"/>
</dbReference>
<gene>
    <name evidence="16" type="primary">LOC107585966</name>
</gene>
<dbReference type="Pfam" id="PF18139">
    <property type="entry name" value="LSDAT_euk"/>
    <property type="match status" value="1"/>
</dbReference>
<dbReference type="PANTHER" id="PTHR13800">
    <property type="entry name" value="TRANSIENT RECEPTOR POTENTIAL CATION CHANNEL, SUBFAMILY M, MEMBER 6"/>
    <property type="match status" value="1"/>
</dbReference>
<comment type="catalytic activity">
    <reaction evidence="8">
        <text>Mg(2+)(in) = Mg(2+)(out)</text>
        <dbReference type="Rhea" id="RHEA:29827"/>
        <dbReference type="ChEBI" id="CHEBI:18420"/>
    </reaction>
</comment>
<feature type="domain" description="TRPM tetramerisation" evidence="13">
    <location>
        <begin position="1172"/>
        <end position="1227"/>
    </location>
</feature>
<keyword evidence="4 11" id="KW-1133">Transmembrane helix</keyword>
<accession>A0A672NTB2</accession>
<keyword evidence="7" id="KW-0407">Ion channel</keyword>
<feature type="region of interest" description="Disordered" evidence="10">
    <location>
        <begin position="411"/>
        <end position="445"/>
    </location>
</feature>
<dbReference type="InterPro" id="IPR037162">
    <property type="entry name" value="TRPM_tetra_sf"/>
</dbReference>
<keyword evidence="5" id="KW-0406">Ion transport</keyword>
<evidence type="ECO:0000259" key="13">
    <source>
        <dbReference type="Pfam" id="PF16519"/>
    </source>
</evidence>
<keyword evidence="3 11" id="KW-0812">Transmembrane</keyword>
<keyword evidence="17" id="KW-1185">Reference proteome</keyword>
<feature type="compositionally biased region" description="Basic and acidic residues" evidence="10">
    <location>
        <begin position="1274"/>
        <end position="1291"/>
    </location>
</feature>
<evidence type="ECO:0000256" key="1">
    <source>
        <dbReference type="ARBA" id="ARBA00004141"/>
    </source>
</evidence>
<evidence type="ECO:0000256" key="10">
    <source>
        <dbReference type="SAM" id="MobiDB-lite"/>
    </source>
</evidence>
<evidence type="ECO:0000256" key="6">
    <source>
        <dbReference type="ARBA" id="ARBA00023136"/>
    </source>
</evidence>
<evidence type="ECO:0000256" key="4">
    <source>
        <dbReference type="ARBA" id="ARBA00022989"/>
    </source>
</evidence>
<dbReference type="GO" id="GO:0005886">
    <property type="term" value="C:plasma membrane"/>
    <property type="evidence" value="ECO:0007669"/>
    <property type="project" value="TreeGrafter"/>
</dbReference>
<dbReference type="PANTHER" id="PTHR13800:SF13">
    <property type="entry name" value="TRANSIENT RECEPTOR POTENTIAL CATION CHANNEL SUBFAMILY M MEMBER 1"/>
    <property type="match status" value="1"/>
</dbReference>
<feature type="compositionally biased region" description="Basic and acidic residues" evidence="10">
    <location>
        <begin position="1458"/>
        <end position="1479"/>
    </location>
</feature>